<dbReference type="SFLD" id="SFLDS00019">
    <property type="entry name" value="Glutathione_Transferase_(cytos"/>
    <property type="match status" value="1"/>
</dbReference>
<dbReference type="AlphaFoldDB" id="A0A433MXU1"/>
<dbReference type="PROSITE" id="PS50405">
    <property type="entry name" value="GST_CTER"/>
    <property type="match status" value="1"/>
</dbReference>
<dbReference type="SFLD" id="SFLDG00358">
    <property type="entry name" value="Main_(cytGST)"/>
    <property type="match status" value="1"/>
</dbReference>
<evidence type="ECO:0000313" key="4">
    <source>
        <dbReference type="EMBL" id="RUR73055.1"/>
    </source>
</evidence>
<reference evidence="4 5" key="1">
    <citation type="journal article" date="2019" name="Genome Biol. Evol.">
        <title>Day and night: Metabolic profiles and evolutionary relationships of six axenic non-marine cyanobacteria.</title>
        <authorList>
            <person name="Will S.E."/>
            <person name="Henke P."/>
            <person name="Boedeker C."/>
            <person name="Huang S."/>
            <person name="Brinkmann H."/>
            <person name="Rohde M."/>
            <person name="Jarek M."/>
            <person name="Friedl T."/>
            <person name="Seufert S."/>
            <person name="Schumacher M."/>
            <person name="Overmann J."/>
            <person name="Neumann-Schaal M."/>
            <person name="Petersen J."/>
        </authorList>
    </citation>
    <scope>NUCLEOTIDE SEQUENCE [LARGE SCALE GENOMIC DNA]</scope>
    <source>
        <strain evidence="4 5">PCC 6912</strain>
    </source>
</reference>
<dbReference type="GO" id="GO:0016740">
    <property type="term" value="F:transferase activity"/>
    <property type="evidence" value="ECO:0007669"/>
    <property type="project" value="UniProtKB-KW"/>
</dbReference>
<evidence type="ECO:0000259" key="2">
    <source>
        <dbReference type="PROSITE" id="PS50404"/>
    </source>
</evidence>
<dbReference type="Gene3D" id="1.20.1050.10">
    <property type="match status" value="1"/>
</dbReference>
<dbReference type="Pfam" id="PF00043">
    <property type="entry name" value="GST_C"/>
    <property type="match status" value="1"/>
</dbReference>
<dbReference type="PANTHER" id="PTHR44051">
    <property type="entry name" value="GLUTATHIONE S-TRANSFERASE-RELATED"/>
    <property type="match status" value="1"/>
</dbReference>
<dbReference type="SUPFAM" id="SSF47616">
    <property type="entry name" value="GST C-terminal domain-like"/>
    <property type="match status" value="1"/>
</dbReference>
<dbReference type="PROSITE" id="PS50404">
    <property type="entry name" value="GST_NTER"/>
    <property type="match status" value="1"/>
</dbReference>
<dbReference type="SUPFAM" id="SSF52833">
    <property type="entry name" value="Thioredoxin-like"/>
    <property type="match status" value="1"/>
</dbReference>
<dbReference type="Pfam" id="PF02798">
    <property type="entry name" value="GST_N"/>
    <property type="match status" value="1"/>
</dbReference>
<dbReference type="RefSeq" id="WP_016877029.1">
    <property type="nucleotide sequence ID" value="NZ_AJLN01000062.1"/>
</dbReference>
<dbReference type="InterPro" id="IPR036282">
    <property type="entry name" value="Glutathione-S-Trfase_C_sf"/>
</dbReference>
<dbReference type="STRING" id="211165.GCA_000317285_02007"/>
<evidence type="ECO:0000256" key="1">
    <source>
        <dbReference type="RuleBase" id="RU003494"/>
    </source>
</evidence>
<keyword evidence="4" id="KW-0808">Transferase</keyword>
<evidence type="ECO:0000259" key="3">
    <source>
        <dbReference type="PROSITE" id="PS50405"/>
    </source>
</evidence>
<dbReference type="InterPro" id="IPR036249">
    <property type="entry name" value="Thioredoxin-like_sf"/>
</dbReference>
<dbReference type="CDD" id="cd03056">
    <property type="entry name" value="GST_N_4"/>
    <property type="match status" value="1"/>
</dbReference>
<protein>
    <submittedName>
        <fullName evidence="4">Glutathione S-transferase</fullName>
    </submittedName>
</protein>
<dbReference type="InterPro" id="IPR004046">
    <property type="entry name" value="GST_C"/>
</dbReference>
<accession>A0A433MXU1</accession>
<dbReference type="PANTHER" id="PTHR44051:SF2">
    <property type="entry name" value="HYPOTHETICAL GLUTATHIONE S-TRANSFERASE LIKE PROTEIN"/>
    <property type="match status" value="1"/>
</dbReference>
<feature type="domain" description="GST N-terminal" evidence="2">
    <location>
        <begin position="2"/>
        <end position="84"/>
    </location>
</feature>
<organism evidence="4 5">
    <name type="scientific">Chlorogloeopsis fritschii PCC 6912</name>
    <dbReference type="NCBI Taxonomy" id="211165"/>
    <lineage>
        <taxon>Bacteria</taxon>
        <taxon>Bacillati</taxon>
        <taxon>Cyanobacteriota</taxon>
        <taxon>Cyanophyceae</taxon>
        <taxon>Nostocales</taxon>
        <taxon>Chlorogloeopsidaceae</taxon>
        <taxon>Chlorogloeopsis</taxon>
    </lineage>
</organism>
<evidence type="ECO:0000313" key="5">
    <source>
        <dbReference type="Proteomes" id="UP000268857"/>
    </source>
</evidence>
<gene>
    <name evidence="4" type="ORF">PCC6912_59020</name>
</gene>
<dbReference type="SFLD" id="SFLDG01151">
    <property type="entry name" value="Main.2:_Nu-like"/>
    <property type="match status" value="1"/>
</dbReference>
<dbReference type="OrthoDB" id="9810080at2"/>
<feature type="domain" description="GST C-terminal" evidence="3">
    <location>
        <begin position="86"/>
        <end position="208"/>
    </location>
</feature>
<dbReference type="InterPro" id="IPR040079">
    <property type="entry name" value="Glutathione_S-Trfase"/>
</dbReference>
<proteinExistence type="inferred from homology"/>
<sequence length="208" mass="23859">METLRLYDFLPSGNGYKIRLLLSQIGMPFERVEVNILKGESRTPEFLSKNPAGKIPLLEIEPGKYLAESNAILIYLSEGTEFLPYDRLLRAQVLQWLFFEQNSHEPFIATSRFLISILGKGDQYKEAIEQKHKSGYAALSLMESYLQTHNFFVGERYTIADIALFAYTHVADEGGFDLTQFPAIQAWIERVKAQPEYISITEESKYCI</sequence>
<name>A0A433MXU1_CHLFR</name>
<comment type="similarity">
    <text evidence="1">Belongs to the GST superfamily.</text>
</comment>
<dbReference type="Gene3D" id="3.40.30.10">
    <property type="entry name" value="Glutaredoxin"/>
    <property type="match status" value="1"/>
</dbReference>
<keyword evidence="5" id="KW-1185">Reference proteome</keyword>
<comment type="caution">
    <text evidence="4">The sequence shown here is derived from an EMBL/GenBank/DDBJ whole genome shotgun (WGS) entry which is preliminary data.</text>
</comment>
<dbReference type="InterPro" id="IPR010987">
    <property type="entry name" value="Glutathione-S-Trfase_C-like"/>
</dbReference>
<dbReference type="Proteomes" id="UP000268857">
    <property type="component" value="Unassembled WGS sequence"/>
</dbReference>
<dbReference type="EMBL" id="RSCJ01000039">
    <property type="protein sequence ID" value="RUR73055.1"/>
    <property type="molecule type" value="Genomic_DNA"/>
</dbReference>
<dbReference type="InterPro" id="IPR004045">
    <property type="entry name" value="Glutathione_S-Trfase_N"/>
</dbReference>